<name>A0AAN5XQS0_BACCE</name>
<dbReference type="InterPro" id="IPR029039">
    <property type="entry name" value="Flavoprotein-like_sf"/>
</dbReference>
<evidence type="ECO:0000256" key="2">
    <source>
        <dbReference type="ARBA" id="ARBA00022857"/>
    </source>
</evidence>
<dbReference type="Pfam" id="PF03358">
    <property type="entry name" value="FMN_red"/>
    <property type="match status" value="1"/>
</dbReference>
<accession>A0AAN5XQS0</accession>
<dbReference type="EMBL" id="WBPI01000006">
    <property type="protein sequence ID" value="KAB2449819.1"/>
    <property type="molecule type" value="Genomic_DNA"/>
</dbReference>
<dbReference type="GO" id="GO:0005829">
    <property type="term" value="C:cytosol"/>
    <property type="evidence" value="ECO:0007669"/>
    <property type="project" value="TreeGrafter"/>
</dbReference>
<dbReference type="PANTHER" id="PTHR30543:SF21">
    <property type="entry name" value="NAD(P)H-DEPENDENT FMN REDUCTASE LOT6"/>
    <property type="match status" value="1"/>
</dbReference>
<evidence type="ECO:0000259" key="4">
    <source>
        <dbReference type="Pfam" id="PF03358"/>
    </source>
</evidence>
<dbReference type="GO" id="GO:0016491">
    <property type="term" value="F:oxidoreductase activity"/>
    <property type="evidence" value="ECO:0007669"/>
    <property type="project" value="UniProtKB-KW"/>
</dbReference>
<dbReference type="GO" id="GO:0010181">
    <property type="term" value="F:FMN binding"/>
    <property type="evidence" value="ECO:0007669"/>
    <property type="project" value="TreeGrafter"/>
</dbReference>
<dbReference type="Proteomes" id="UP000461739">
    <property type="component" value="Unassembled WGS sequence"/>
</dbReference>
<keyword evidence="3" id="KW-0560">Oxidoreductase</keyword>
<protein>
    <submittedName>
        <fullName evidence="5">NAD(P)H-dependent oxidoreductase</fullName>
    </submittedName>
</protein>
<dbReference type="RefSeq" id="WP_151527453.1">
    <property type="nucleotide sequence ID" value="NZ_WBPA01000021.1"/>
</dbReference>
<comment type="caution">
    <text evidence="5">The sequence shown here is derived from an EMBL/GenBank/DDBJ whole genome shotgun (WGS) entry which is preliminary data.</text>
</comment>
<dbReference type="FunFam" id="3.40.50.360:FF:000022">
    <property type="entry name" value="NADPH azoreductase"/>
    <property type="match status" value="1"/>
</dbReference>
<evidence type="ECO:0000256" key="3">
    <source>
        <dbReference type="ARBA" id="ARBA00023002"/>
    </source>
</evidence>
<gene>
    <name evidence="5" type="ORF">F8165_09590</name>
</gene>
<keyword evidence="2" id="KW-0521">NADP</keyword>
<feature type="domain" description="NADPH-dependent FMN reductase-like" evidence="4">
    <location>
        <begin position="1"/>
        <end position="139"/>
    </location>
</feature>
<dbReference type="AlphaFoldDB" id="A0AAN5XQS0"/>
<dbReference type="InterPro" id="IPR050712">
    <property type="entry name" value="NAD(P)H-dep_reductase"/>
</dbReference>
<dbReference type="Gene3D" id="3.40.50.360">
    <property type="match status" value="1"/>
</dbReference>
<sequence>MKLVVINGTPRKFGRTRVVAKYIADQFEGELYDLAIEELPLYNGEESQRDLEAVKKLKTLVKAADGVVLCTPEYHNAMSGALKNSLDYLSSSEFIHKPVALLAVAGGGKGKGGINALNSMRTVARGVYANAIPKQVVLDGLHVQDGELGEDAKPLIHDVVKELKAYMSVYKEVKKQLGVE</sequence>
<dbReference type="InterPro" id="IPR005025">
    <property type="entry name" value="FMN_Rdtase-like_dom"/>
</dbReference>
<comment type="similarity">
    <text evidence="1">Belongs to the azoreductase type 2 family.</text>
</comment>
<organism evidence="5 6">
    <name type="scientific">Bacillus cereus</name>
    <dbReference type="NCBI Taxonomy" id="1396"/>
    <lineage>
        <taxon>Bacteria</taxon>
        <taxon>Bacillati</taxon>
        <taxon>Bacillota</taxon>
        <taxon>Bacilli</taxon>
        <taxon>Bacillales</taxon>
        <taxon>Bacillaceae</taxon>
        <taxon>Bacillus</taxon>
        <taxon>Bacillus cereus group</taxon>
    </lineage>
</organism>
<evidence type="ECO:0000313" key="6">
    <source>
        <dbReference type="Proteomes" id="UP000461739"/>
    </source>
</evidence>
<reference evidence="5 6" key="1">
    <citation type="submission" date="2019-10" db="EMBL/GenBank/DDBJ databases">
        <title>Bacillus from the desert of Cuatro Cinegas, Coahuila.</title>
        <authorList>
            <person name="Olmedo-Alvarez G."/>
            <person name="Saldana S."/>
            <person name="Barcelo D."/>
        </authorList>
    </citation>
    <scope>NUCLEOTIDE SEQUENCE [LARGE SCALE GENOMIC DNA]</scope>
    <source>
        <strain evidence="5 6">CH316_11T</strain>
    </source>
</reference>
<dbReference type="SUPFAM" id="SSF52218">
    <property type="entry name" value="Flavoproteins"/>
    <property type="match status" value="1"/>
</dbReference>
<evidence type="ECO:0000313" key="5">
    <source>
        <dbReference type="EMBL" id="KAB2449819.1"/>
    </source>
</evidence>
<proteinExistence type="inferred from homology"/>
<dbReference type="PANTHER" id="PTHR30543">
    <property type="entry name" value="CHROMATE REDUCTASE"/>
    <property type="match status" value="1"/>
</dbReference>
<evidence type="ECO:0000256" key="1">
    <source>
        <dbReference type="ARBA" id="ARBA00009428"/>
    </source>
</evidence>